<evidence type="ECO:0000256" key="1">
    <source>
        <dbReference type="ARBA" id="ARBA00004496"/>
    </source>
</evidence>
<evidence type="ECO:0000256" key="7">
    <source>
        <dbReference type="HAMAP-Rule" id="MF_00173"/>
    </source>
</evidence>
<keyword evidence="7" id="KW-0028">Amino-acid biosynthesis</keyword>
<reference evidence="12" key="1">
    <citation type="journal article" date="2019" name="Int. J. Syst. Evol. Microbiol.">
        <title>The Global Catalogue of Microorganisms (GCM) 10K type strain sequencing project: providing services to taxonomists for standard genome sequencing and annotation.</title>
        <authorList>
            <consortium name="The Broad Institute Genomics Platform"/>
            <consortium name="The Broad Institute Genome Sequencing Center for Infectious Disease"/>
            <person name="Wu L."/>
            <person name="Ma J."/>
        </authorList>
    </citation>
    <scope>NUCLEOTIDE SEQUENCE [LARGE SCALE GENOMIC DNA]</scope>
    <source>
        <strain evidence="12">KCTC 3950</strain>
    </source>
</reference>
<keyword evidence="5 7" id="KW-0238">DNA-binding</keyword>
<dbReference type="PANTHER" id="PTHR34471:SF1">
    <property type="entry name" value="ARGININE REPRESSOR"/>
    <property type="match status" value="1"/>
</dbReference>
<dbReference type="InterPro" id="IPR020899">
    <property type="entry name" value="Arg_repress_C"/>
</dbReference>
<protein>
    <recommendedName>
        <fullName evidence="7 8">Arginine repressor</fullName>
    </recommendedName>
</protein>
<comment type="function">
    <text evidence="7">Regulates arginine biosynthesis genes.</text>
</comment>
<evidence type="ECO:0000259" key="9">
    <source>
        <dbReference type="Pfam" id="PF01316"/>
    </source>
</evidence>
<feature type="domain" description="Arginine repressor C-terminal" evidence="10">
    <location>
        <begin position="79"/>
        <end position="144"/>
    </location>
</feature>
<sequence length="149" mass="16545">MKTQRHMKIREIILGGEIETQDELAAELSKAGLNVTQATISRDIKEMHLIKVPAADGRYKYSLPAEQKFNPVQKLKRALADNFLSIDYTENMIVMKSLPGTANAIAAQVDNLEWPGVMGTISGDDTILVICKTKEQCKETVDQILDLIS</sequence>
<dbReference type="Gene3D" id="3.30.1360.40">
    <property type="match status" value="1"/>
</dbReference>
<organism evidence="11 12">
    <name type="scientific">Paenibacillus gansuensis</name>
    <dbReference type="NCBI Taxonomy" id="306542"/>
    <lineage>
        <taxon>Bacteria</taxon>
        <taxon>Bacillati</taxon>
        <taxon>Bacillota</taxon>
        <taxon>Bacilli</taxon>
        <taxon>Bacillales</taxon>
        <taxon>Paenibacillaceae</taxon>
        <taxon>Paenibacillus</taxon>
    </lineage>
</organism>
<dbReference type="SUPFAM" id="SSF46785">
    <property type="entry name" value="Winged helix' DNA-binding domain"/>
    <property type="match status" value="1"/>
</dbReference>
<name>A0ABW5P9C2_9BACL</name>
<gene>
    <name evidence="11" type="primary">ahrC</name>
    <name evidence="7 11" type="synonym">argR</name>
    <name evidence="11" type="ORF">ACFSUF_05570</name>
</gene>
<dbReference type="PRINTS" id="PR01467">
    <property type="entry name" value="ARGREPRESSOR"/>
</dbReference>
<accession>A0ABW5P9C2</accession>
<evidence type="ECO:0000313" key="11">
    <source>
        <dbReference type="EMBL" id="MFD2611891.1"/>
    </source>
</evidence>
<dbReference type="NCBIfam" id="NF003281">
    <property type="entry name" value="PRK04280.1"/>
    <property type="match status" value="1"/>
</dbReference>
<evidence type="ECO:0000256" key="6">
    <source>
        <dbReference type="ARBA" id="ARBA00023163"/>
    </source>
</evidence>
<proteinExistence type="inferred from homology"/>
<dbReference type="InterPro" id="IPR020900">
    <property type="entry name" value="Arg_repress_DNA-bd"/>
</dbReference>
<evidence type="ECO:0000256" key="4">
    <source>
        <dbReference type="ARBA" id="ARBA00023015"/>
    </source>
</evidence>
<keyword evidence="3 7" id="KW-0963">Cytoplasm</keyword>
<keyword evidence="7" id="KW-0055">Arginine biosynthesis</keyword>
<keyword evidence="7" id="KW-0678">Repressor</keyword>
<dbReference type="InterPro" id="IPR036251">
    <property type="entry name" value="Arg_repress_C_sf"/>
</dbReference>
<comment type="subcellular location">
    <subcellularLocation>
        <location evidence="1 7">Cytoplasm</location>
    </subcellularLocation>
</comment>
<comment type="pathway">
    <text evidence="7">Amino-acid biosynthesis; L-arginine biosynthesis [regulation].</text>
</comment>
<dbReference type="RefSeq" id="WP_377600947.1">
    <property type="nucleotide sequence ID" value="NZ_JBHUME010000005.1"/>
</dbReference>
<dbReference type="Gene3D" id="1.10.10.10">
    <property type="entry name" value="Winged helix-like DNA-binding domain superfamily/Winged helix DNA-binding domain"/>
    <property type="match status" value="1"/>
</dbReference>
<comment type="similarity">
    <text evidence="2 7">Belongs to the ArgR family.</text>
</comment>
<keyword evidence="12" id="KW-1185">Reference proteome</keyword>
<evidence type="ECO:0000256" key="3">
    <source>
        <dbReference type="ARBA" id="ARBA00022490"/>
    </source>
</evidence>
<evidence type="ECO:0000259" key="10">
    <source>
        <dbReference type="Pfam" id="PF02863"/>
    </source>
</evidence>
<comment type="caution">
    <text evidence="11">The sequence shown here is derived from an EMBL/GenBank/DDBJ whole genome shotgun (WGS) entry which is preliminary data.</text>
</comment>
<evidence type="ECO:0000313" key="12">
    <source>
        <dbReference type="Proteomes" id="UP001597541"/>
    </source>
</evidence>
<evidence type="ECO:0000256" key="8">
    <source>
        <dbReference type="NCBIfam" id="TIGR01529"/>
    </source>
</evidence>
<dbReference type="InterPro" id="IPR036388">
    <property type="entry name" value="WH-like_DNA-bd_sf"/>
</dbReference>
<dbReference type="SUPFAM" id="SSF55252">
    <property type="entry name" value="C-terminal domain of arginine repressor"/>
    <property type="match status" value="1"/>
</dbReference>
<dbReference type="EMBL" id="JBHUME010000005">
    <property type="protein sequence ID" value="MFD2611891.1"/>
    <property type="molecule type" value="Genomic_DNA"/>
</dbReference>
<dbReference type="NCBIfam" id="TIGR01529">
    <property type="entry name" value="argR_whole"/>
    <property type="match status" value="1"/>
</dbReference>
<dbReference type="Proteomes" id="UP001597541">
    <property type="component" value="Unassembled WGS sequence"/>
</dbReference>
<dbReference type="InterPro" id="IPR036390">
    <property type="entry name" value="WH_DNA-bd_sf"/>
</dbReference>
<dbReference type="InterPro" id="IPR001669">
    <property type="entry name" value="Arg_repress"/>
</dbReference>
<keyword evidence="6 7" id="KW-0804">Transcription</keyword>
<dbReference type="PANTHER" id="PTHR34471">
    <property type="entry name" value="ARGININE REPRESSOR"/>
    <property type="match status" value="1"/>
</dbReference>
<dbReference type="Pfam" id="PF02863">
    <property type="entry name" value="Arg_repressor_C"/>
    <property type="match status" value="1"/>
</dbReference>
<evidence type="ECO:0000256" key="5">
    <source>
        <dbReference type="ARBA" id="ARBA00023125"/>
    </source>
</evidence>
<dbReference type="HAMAP" id="MF_00173">
    <property type="entry name" value="Arg_repressor"/>
    <property type="match status" value="1"/>
</dbReference>
<dbReference type="Pfam" id="PF01316">
    <property type="entry name" value="Arg_repressor"/>
    <property type="match status" value="1"/>
</dbReference>
<feature type="domain" description="Arginine repressor DNA-binding" evidence="9">
    <location>
        <begin position="2"/>
        <end position="69"/>
    </location>
</feature>
<keyword evidence="4 7" id="KW-0805">Transcription regulation</keyword>
<evidence type="ECO:0000256" key="2">
    <source>
        <dbReference type="ARBA" id="ARBA00008316"/>
    </source>
</evidence>